<dbReference type="Gene3D" id="3.40.720.10">
    <property type="entry name" value="Alkaline Phosphatase, subunit A"/>
    <property type="match status" value="1"/>
</dbReference>
<evidence type="ECO:0000313" key="1">
    <source>
        <dbReference type="EMBL" id="ADK86244.1"/>
    </source>
</evidence>
<keyword evidence="2" id="KW-1185">Reference proteome</keyword>
<dbReference type="Pfam" id="PF01663">
    <property type="entry name" value="Phosphodiest"/>
    <property type="match status" value="1"/>
</dbReference>
<dbReference type="EMBL" id="CP002085">
    <property type="protein sequence ID" value="ADK86244.1"/>
    <property type="molecule type" value="Genomic_DNA"/>
</dbReference>
<proteinExistence type="predicted"/>
<dbReference type="RefSeq" id="WP_013259682.1">
    <property type="nucleotide sequence ID" value="NC_014365.1"/>
</dbReference>
<dbReference type="AlphaFoldDB" id="E1QKN5"/>
<dbReference type="HOGENOM" id="CLU_024306_0_0_7"/>
<dbReference type="SUPFAM" id="SSF53649">
    <property type="entry name" value="Alkaline phosphatase-like"/>
    <property type="match status" value="1"/>
</dbReference>
<gene>
    <name evidence="1" type="ordered locus">Deba_2891</name>
</gene>
<name>E1QKN5_DESB2</name>
<dbReference type="KEGG" id="dbr:Deba_2891"/>
<dbReference type="InterPro" id="IPR017850">
    <property type="entry name" value="Alkaline_phosphatase_core_sf"/>
</dbReference>
<dbReference type="Proteomes" id="UP000009047">
    <property type="component" value="Chromosome"/>
</dbReference>
<dbReference type="InterPro" id="IPR002591">
    <property type="entry name" value="Phosphodiest/P_Trfase"/>
</dbReference>
<sequence>MNRRRLCVIGLDCAAPELVFEQLTPRLPNLSGLMRRGRWGRLQSTDPPITVPAWVSMASGLDPGQLGLYGFRNRPDHSYAPLALASAQGVGVPRLWDMASQAGLCSTVLGLPLTWPASAVRGAMVAGFPLPENADGLTWPRSLGPRLERWGGGPYIVDVPDFRRADRAALAQTVRTMVQRRFAVARGLWRLYDPDLLWLVEMGTDRMHHAFWRHHDPLHRLHQPGSPLAGAIASHYEDLDAQIGLLLAELPPETLVLVVSDHGARRLEGGLCINQWLLERGLLRLRVEPAEGAPLAPAMIDWPRTKVWSDGGYYARIFCNVAGREPQGAVDPAAYDAFLAELRAELEAMPGPDGRPLGNRVVDPRQAYAAVNGAAPDLLLYPGDLAWRAIGQVWPRGGPLFVQDNDSGPDDANHAPEGLFIAAPAAGQALAQAGRQHHGATLYDVCPTACSWLGLDPPAKGRGRPWPWLDQLDRPRGR</sequence>
<dbReference type="eggNOG" id="COG3379">
    <property type="taxonomic scope" value="Bacteria"/>
</dbReference>
<protein>
    <submittedName>
        <fullName evidence="1">Type I phosphodiesterase/nucleotide pyrophosphatase</fullName>
    </submittedName>
</protein>
<accession>E1QKN5</accession>
<evidence type="ECO:0000313" key="2">
    <source>
        <dbReference type="Proteomes" id="UP000009047"/>
    </source>
</evidence>
<organism evidence="1 2">
    <name type="scientific">Desulfarculus baarsii (strain ATCC 33931 / DSM 2075 / LMG 7858 / VKM B-1802 / 2st14)</name>
    <dbReference type="NCBI Taxonomy" id="644282"/>
    <lineage>
        <taxon>Bacteria</taxon>
        <taxon>Pseudomonadati</taxon>
        <taxon>Thermodesulfobacteriota</taxon>
        <taxon>Desulfarculia</taxon>
        <taxon>Desulfarculales</taxon>
        <taxon>Desulfarculaceae</taxon>
        <taxon>Desulfarculus</taxon>
    </lineage>
</organism>
<reference evidence="1 2" key="1">
    <citation type="journal article" date="2010" name="Stand. Genomic Sci.">
        <title>Complete genome sequence of Desulfarculus baarsii type strain (2st14).</title>
        <authorList>
            <person name="Sun H."/>
            <person name="Spring S."/>
            <person name="Lapidus A."/>
            <person name="Davenport K."/>
            <person name="Del Rio T.G."/>
            <person name="Tice H."/>
            <person name="Nolan M."/>
            <person name="Copeland A."/>
            <person name="Cheng J.F."/>
            <person name="Lucas S."/>
            <person name="Tapia R."/>
            <person name="Goodwin L."/>
            <person name="Pitluck S."/>
            <person name="Ivanova N."/>
            <person name="Pagani I."/>
            <person name="Mavromatis K."/>
            <person name="Ovchinnikova G."/>
            <person name="Pati A."/>
            <person name="Chen A."/>
            <person name="Palaniappan K."/>
            <person name="Hauser L."/>
            <person name="Chang Y.J."/>
            <person name="Jeffries C.D."/>
            <person name="Detter J.C."/>
            <person name="Han C."/>
            <person name="Rohde M."/>
            <person name="Brambilla E."/>
            <person name="Goker M."/>
            <person name="Woyke T."/>
            <person name="Bristow J."/>
            <person name="Eisen J.A."/>
            <person name="Markowitz V."/>
            <person name="Hugenholtz P."/>
            <person name="Kyrpides N.C."/>
            <person name="Klenk H.P."/>
            <person name="Land M."/>
        </authorList>
    </citation>
    <scope>NUCLEOTIDE SEQUENCE [LARGE SCALE GENOMIC DNA]</scope>
    <source>
        <strain evidence="2">ATCC 33931 / DSM 2075 / LMG 7858 / VKM B-1802 / 2st14</strain>
    </source>
</reference>
<dbReference type="STRING" id="644282.Deba_2891"/>